<evidence type="ECO:0000313" key="2">
    <source>
        <dbReference type="Proteomes" id="UP000241010"/>
    </source>
</evidence>
<dbReference type="RefSeq" id="WP_107664854.1">
    <property type="nucleotide sequence ID" value="NZ_PZKG01000085.1"/>
</dbReference>
<evidence type="ECO:0000313" key="1">
    <source>
        <dbReference type="EMBL" id="PTE20740.1"/>
    </source>
</evidence>
<protein>
    <submittedName>
        <fullName evidence="1">Uncharacterized protein</fullName>
    </submittedName>
</protein>
<accession>A0A2T4JS51</accession>
<dbReference type="OrthoDB" id="14198at2"/>
<dbReference type="AlphaFoldDB" id="A0A2T4JS51"/>
<organism evidence="1 2">
    <name type="scientific">Cereibacter changlensis JA139</name>
    <dbReference type="NCBI Taxonomy" id="1188249"/>
    <lineage>
        <taxon>Bacteria</taxon>
        <taxon>Pseudomonadati</taxon>
        <taxon>Pseudomonadota</taxon>
        <taxon>Alphaproteobacteria</taxon>
        <taxon>Rhodobacterales</taxon>
        <taxon>Paracoccaceae</taxon>
        <taxon>Cereibacter</taxon>
    </lineage>
</organism>
<name>A0A2T4JS51_9RHOB</name>
<dbReference type="Proteomes" id="UP000241010">
    <property type="component" value="Unassembled WGS sequence"/>
</dbReference>
<keyword evidence="2" id="KW-1185">Reference proteome</keyword>
<dbReference type="EMBL" id="PZKG01000085">
    <property type="protein sequence ID" value="PTE20740.1"/>
    <property type="molecule type" value="Genomic_DNA"/>
</dbReference>
<gene>
    <name evidence="1" type="ORF">C5F48_15825</name>
</gene>
<reference evidence="1 2" key="1">
    <citation type="submission" date="2018-03" db="EMBL/GenBank/DDBJ databases">
        <title>Cereibacter changlensis.</title>
        <authorList>
            <person name="Meyer T.E."/>
            <person name="Miller S."/>
            <person name="Lodha T."/>
            <person name="Gandham S."/>
            <person name="Chintalapati S."/>
            <person name="Chintalapati V.R."/>
        </authorList>
    </citation>
    <scope>NUCLEOTIDE SEQUENCE [LARGE SCALE GENOMIC DNA]</scope>
    <source>
        <strain evidence="1 2">JA139</strain>
    </source>
</reference>
<comment type="caution">
    <text evidence="1">The sequence shown here is derived from an EMBL/GenBank/DDBJ whole genome shotgun (WGS) entry which is preliminary data.</text>
</comment>
<proteinExistence type="predicted"/>
<sequence>MSPLAAALEDLAARRETLSYGALARQLAIPGPGSINRLTEALEAIMAEDAAAGRPLRAALCEGRLAGGLPAPGFFATARALGLYDGADAGPEAEAFVSAQRRALFNP</sequence>